<evidence type="ECO:0000256" key="6">
    <source>
        <dbReference type="ARBA" id="ARBA00023310"/>
    </source>
</evidence>
<dbReference type="STRING" id="556267.HWAG_01436"/>
<dbReference type="Gene3D" id="1.10.520.20">
    <property type="entry name" value="N-terminal domain of the delta subunit of the F1F0-ATP synthase"/>
    <property type="match status" value="1"/>
</dbReference>
<accession>A0A2N3PL30</accession>
<keyword evidence="6 7" id="KW-0066">ATP synthesis</keyword>
<keyword evidence="7" id="KW-0139">CF(1)</keyword>
<evidence type="ECO:0000256" key="4">
    <source>
        <dbReference type="ARBA" id="ARBA00023065"/>
    </source>
</evidence>
<evidence type="ECO:0000313" key="8">
    <source>
        <dbReference type="EMBL" id="PKT82399.1"/>
    </source>
</evidence>
<keyword evidence="2 7" id="KW-0813">Transport</keyword>
<keyword evidence="5 7" id="KW-0472">Membrane</keyword>
<keyword evidence="4 7" id="KW-0406">Ion transport</keyword>
<comment type="subcellular location">
    <subcellularLocation>
        <location evidence="7">Cell membrane</location>
        <topology evidence="7">Peripheral membrane protein</topology>
    </subcellularLocation>
    <subcellularLocation>
        <location evidence="1">Membrane</location>
    </subcellularLocation>
</comment>
<comment type="caution">
    <text evidence="8">The sequence shown here is derived from an EMBL/GenBank/DDBJ whole genome shotgun (WGS) entry which is preliminary data.</text>
</comment>
<dbReference type="InterPro" id="IPR000711">
    <property type="entry name" value="ATPase_OSCP/dsu"/>
</dbReference>
<evidence type="ECO:0000256" key="5">
    <source>
        <dbReference type="ARBA" id="ARBA00023136"/>
    </source>
</evidence>
<dbReference type="NCBIfam" id="NF006291">
    <property type="entry name" value="PRK08474.1"/>
    <property type="match status" value="1"/>
</dbReference>
<dbReference type="AlphaFoldDB" id="A0A2N3PL30"/>
<dbReference type="EMBL" id="MBPK01000004">
    <property type="protein sequence ID" value="PKT82399.1"/>
    <property type="molecule type" value="Genomic_DNA"/>
</dbReference>
<dbReference type="Proteomes" id="UP000233350">
    <property type="component" value="Unassembled WGS sequence"/>
</dbReference>
<evidence type="ECO:0000256" key="7">
    <source>
        <dbReference type="HAMAP-Rule" id="MF_01416"/>
    </source>
</evidence>
<evidence type="ECO:0000313" key="9">
    <source>
        <dbReference type="Proteomes" id="UP000233350"/>
    </source>
</evidence>
<name>A0A2N3PL30_9HELI</name>
<dbReference type="GeneID" id="97289832"/>
<gene>
    <name evidence="7" type="primary">atpH</name>
    <name evidence="8" type="ORF">BCM31_04100</name>
</gene>
<dbReference type="OrthoDB" id="5339308at2"/>
<dbReference type="GO" id="GO:0046933">
    <property type="term" value="F:proton-transporting ATP synthase activity, rotational mechanism"/>
    <property type="evidence" value="ECO:0007669"/>
    <property type="project" value="UniProtKB-UniRule"/>
</dbReference>
<evidence type="ECO:0000256" key="2">
    <source>
        <dbReference type="ARBA" id="ARBA00022448"/>
    </source>
</evidence>
<reference evidence="8 9" key="1">
    <citation type="submission" date="2016-07" db="EMBL/GenBank/DDBJ databases">
        <title>Detection of Helicobacter winghamensis from caecal content of red fox (Vulpes vulpes).</title>
        <authorList>
            <person name="Zanoni R.G."/>
            <person name="Florio D."/>
            <person name="Caffara M."/>
            <person name="Renzi M."/>
            <person name="Parisi A."/>
            <person name="Pasquali F."/>
            <person name="Manfreda G."/>
        </authorList>
    </citation>
    <scope>NUCLEOTIDE SEQUENCE [LARGE SCALE GENOMIC DNA]</scope>
    <source>
        <strain evidence="8 9">295_13</strain>
    </source>
</reference>
<keyword evidence="7" id="KW-1003">Cell membrane</keyword>
<dbReference type="HAMAP" id="MF_01416">
    <property type="entry name" value="ATP_synth_delta_bact"/>
    <property type="match status" value="1"/>
</dbReference>
<dbReference type="GO" id="GO:0005886">
    <property type="term" value="C:plasma membrane"/>
    <property type="evidence" value="ECO:0007669"/>
    <property type="project" value="UniProtKB-SubCell"/>
</dbReference>
<keyword evidence="9" id="KW-1185">Reference proteome</keyword>
<comment type="similarity">
    <text evidence="7">Belongs to the ATPase delta chain family.</text>
</comment>
<evidence type="ECO:0000256" key="1">
    <source>
        <dbReference type="ARBA" id="ARBA00004370"/>
    </source>
</evidence>
<dbReference type="InterPro" id="IPR026015">
    <property type="entry name" value="ATP_synth_OSCP/delta_N_sf"/>
</dbReference>
<evidence type="ECO:0000256" key="3">
    <source>
        <dbReference type="ARBA" id="ARBA00022781"/>
    </source>
</evidence>
<comment type="function">
    <text evidence="7">F(1)F(0) ATP synthase produces ATP from ADP in the presence of a proton or sodium gradient. F-type ATPases consist of two structural domains, F(1) containing the extramembraneous catalytic core and F(0) containing the membrane proton channel, linked together by a central stalk and a peripheral stalk. During catalysis, ATP synthesis in the catalytic domain of F(1) is coupled via a rotary mechanism of the central stalk subunits to proton translocation.</text>
</comment>
<dbReference type="RefSeq" id="WP_006803133.1">
    <property type="nucleotide sequence ID" value="NZ_CABKOI010000018.1"/>
</dbReference>
<sequence>MKDLIAKRYIKALASVVSQKELEEIVLFLGKLAGANSISKFRDIIESPYVSTAQKVDFILERVLDNSANAKFSNFIKVLAEHKRLDLFEELYSGLSSHLATLNKEYIAQLIVNEGYDESVLKEIESKFSKKLGVNLLLKQQVVASVGIKLVVEDLGVEVSFSQEKFVNDLRNHILKAF</sequence>
<dbReference type="SUPFAM" id="SSF47928">
    <property type="entry name" value="N-terminal domain of the delta subunit of the F1F0-ATP synthase"/>
    <property type="match status" value="1"/>
</dbReference>
<dbReference type="GO" id="GO:0045259">
    <property type="term" value="C:proton-transporting ATP synthase complex"/>
    <property type="evidence" value="ECO:0007669"/>
    <property type="project" value="UniProtKB-KW"/>
</dbReference>
<comment type="function">
    <text evidence="7">This protein is part of the stalk that links CF(0) to CF(1). It either transmits conformational changes from CF(0) to CF(1) or is implicated in proton conduction.</text>
</comment>
<proteinExistence type="inferred from homology"/>
<organism evidence="8 9">
    <name type="scientific">Helicobacter winghamensis</name>
    <dbReference type="NCBI Taxonomy" id="157268"/>
    <lineage>
        <taxon>Bacteria</taxon>
        <taxon>Pseudomonadati</taxon>
        <taxon>Campylobacterota</taxon>
        <taxon>Epsilonproteobacteria</taxon>
        <taxon>Campylobacterales</taxon>
        <taxon>Helicobacteraceae</taxon>
        <taxon>Helicobacter</taxon>
    </lineage>
</organism>
<protein>
    <recommendedName>
        <fullName evidence="7">ATP synthase subunit delta</fullName>
    </recommendedName>
    <alternativeName>
        <fullName evidence="7">ATP synthase F(1) sector subunit delta</fullName>
    </alternativeName>
    <alternativeName>
        <fullName evidence="7">F-type ATPase subunit delta</fullName>
        <shortName evidence="7">F-ATPase subunit delta</shortName>
    </alternativeName>
</protein>
<keyword evidence="3 7" id="KW-0375">Hydrogen ion transport</keyword>
<dbReference type="Pfam" id="PF00213">
    <property type="entry name" value="OSCP"/>
    <property type="match status" value="1"/>
</dbReference>